<evidence type="ECO:0000313" key="6">
    <source>
        <dbReference type="Proteomes" id="UP000244908"/>
    </source>
</evidence>
<dbReference type="InterPro" id="IPR008920">
    <property type="entry name" value="TF_FadR/GntR_C"/>
</dbReference>
<evidence type="ECO:0000256" key="2">
    <source>
        <dbReference type="ARBA" id="ARBA00023125"/>
    </source>
</evidence>
<keyword evidence="2" id="KW-0238">DNA-binding</keyword>
<organism evidence="5 6">
    <name type="scientific">Limnobaculum parvum</name>
    <dbReference type="NCBI Taxonomy" id="2172103"/>
    <lineage>
        <taxon>Bacteria</taxon>
        <taxon>Pseudomonadati</taxon>
        <taxon>Pseudomonadota</taxon>
        <taxon>Gammaproteobacteria</taxon>
        <taxon>Enterobacterales</taxon>
        <taxon>Budviciaceae</taxon>
        <taxon>Limnobaculum</taxon>
    </lineage>
</organism>
<dbReference type="CDD" id="cd07377">
    <property type="entry name" value="WHTH_GntR"/>
    <property type="match status" value="1"/>
</dbReference>
<dbReference type="PROSITE" id="PS50949">
    <property type="entry name" value="HTH_GNTR"/>
    <property type="match status" value="1"/>
</dbReference>
<keyword evidence="3" id="KW-0804">Transcription</keyword>
<proteinExistence type="predicted"/>
<evidence type="ECO:0000313" key="5">
    <source>
        <dbReference type="EMBL" id="AWH88870.1"/>
    </source>
</evidence>
<dbReference type="Pfam" id="PF07729">
    <property type="entry name" value="FCD"/>
    <property type="match status" value="1"/>
</dbReference>
<dbReference type="PANTHER" id="PTHR43537">
    <property type="entry name" value="TRANSCRIPTIONAL REGULATOR, GNTR FAMILY"/>
    <property type="match status" value="1"/>
</dbReference>
<dbReference type="OrthoDB" id="9028214at2"/>
<keyword evidence="1" id="KW-0805">Transcription regulation</keyword>
<dbReference type="InterPro" id="IPR011711">
    <property type="entry name" value="GntR_C"/>
</dbReference>
<dbReference type="PANTHER" id="PTHR43537:SF44">
    <property type="entry name" value="GNTR FAMILY REGULATORY PROTEIN"/>
    <property type="match status" value="1"/>
</dbReference>
<accession>A0A2Y9TZ97</accession>
<evidence type="ECO:0000256" key="3">
    <source>
        <dbReference type="ARBA" id="ARBA00023163"/>
    </source>
</evidence>
<reference evidence="5 6" key="1">
    <citation type="journal article" date="2019" name="Int. J. Syst. Evol. Microbiol.">
        <title>Limnobaculum parvum gen. nov., sp. nov., isolated from a freshwater lake.</title>
        <authorList>
            <person name="Baek C."/>
            <person name="Shin S.K."/>
            <person name="Yi H."/>
        </authorList>
    </citation>
    <scope>NUCLEOTIDE SEQUENCE [LARGE SCALE GENOMIC DNA]</scope>
    <source>
        <strain evidence="5 6">HYN0051</strain>
    </source>
</reference>
<dbReference type="SMART" id="SM00895">
    <property type="entry name" value="FCD"/>
    <property type="match status" value="1"/>
</dbReference>
<keyword evidence="6" id="KW-1185">Reference proteome</keyword>
<dbReference type="EMBL" id="CP029185">
    <property type="protein sequence ID" value="AWH88870.1"/>
    <property type="molecule type" value="Genomic_DNA"/>
</dbReference>
<dbReference type="Gene3D" id="1.20.120.530">
    <property type="entry name" value="GntR ligand-binding domain-like"/>
    <property type="match status" value="1"/>
</dbReference>
<evidence type="ECO:0000256" key="1">
    <source>
        <dbReference type="ARBA" id="ARBA00023015"/>
    </source>
</evidence>
<dbReference type="KEGG" id="lpv:HYN51_10095"/>
<dbReference type="Proteomes" id="UP000244908">
    <property type="component" value="Chromosome"/>
</dbReference>
<dbReference type="Gene3D" id="1.10.10.10">
    <property type="entry name" value="Winged helix-like DNA-binding domain superfamily/Winged helix DNA-binding domain"/>
    <property type="match status" value="1"/>
</dbReference>
<dbReference type="GO" id="GO:0003700">
    <property type="term" value="F:DNA-binding transcription factor activity"/>
    <property type="evidence" value="ECO:0007669"/>
    <property type="project" value="InterPro"/>
</dbReference>
<dbReference type="GO" id="GO:0003677">
    <property type="term" value="F:DNA binding"/>
    <property type="evidence" value="ECO:0007669"/>
    <property type="project" value="UniProtKB-KW"/>
</dbReference>
<dbReference type="SMART" id="SM00345">
    <property type="entry name" value="HTH_GNTR"/>
    <property type="match status" value="1"/>
</dbReference>
<sequence>MPFSVQQQAAHRNLSYLVAEKLAHRILSGEFAAESILPGENELCEIYSVSRTAIREAVKMLTAKGMLLARPRIGTRVMPKYHWNFLDKDLLSWWISKDNFFEVTQHFVVLRRALEPQAAALAAIHASNEQRYQLSLLMAEMRSLHKNFDTEKWVQVDTEFHKLIYNASCNPLLTSFSNLFSSVYQTYFRSITNNEVIKLEHHQSIVDAILKKDSAEALKATQELLEKDIKIYNIKLTAG</sequence>
<evidence type="ECO:0000259" key="4">
    <source>
        <dbReference type="PROSITE" id="PS50949"/>
    </source>
</evidence>
<dbReference type="Pfam" id="PF00392">
    <property type="entry name" value="GntR"/>
    <property type="match status" value="1"/>
</dbReference>
<dbReference type="InterPro" id="IPR036388">
    <property type="entry name" value="WH-like_DNA-bd_sf"/>
</dbReference>
<dbReference type="InterPro" id="IPR000524">
    <property type="entry name" value="Tscrpt_reg_HTH_GntR"/>
</dbReference>
<name>A0A2Y9TZ97_9GAMM</name>
<dbReference type="SUPFAM" id="SSF48008">
    <property type="entry name" value="GntR ligand-binding domain-like"/>
    <property type="match status" value="1"/>
</dbReference>
<gene>
    <name evidence="5" type="ORF">HYN51_10095</name>
</gene>
<dbReference type="PRINTS" id="PR00035">
    <property type="entry name" value="HTHGNTR"/>
</dbReference>
<protein>
    <submittedName>
        <fullName evidence="5">FadR family transcriptional regulator</fullName>
    </submittedName>
</protein>
<dbReference type="SUPFAM" id="SSF46785">
    <property type="entry name" value="Winged helix' DNA-binding domain"/>
    <property type="match status" value="1"/>
</dbReference>
<dbReference type="RefSeq" id="WP_108900926.1">
    <property type="nucleotide sequence ID" value="NZ_CP029185.2"/>
</dbReference>
<dbReference type="AlphaFoldDB" id="A0A2Y9TZ97"/>
<dbReference type="InterPro" id="IPR036390">
    <property type="entry name" value="WH_DNA-bd_sf"/>
</dbReference>
<feature type="domain" description="HTH gntR-type" evidence="4">
    <location>
        <begin position="12"/>
        <end position="80"/>
    </location>
</feature>